<dbReference type="GO" id="GO:0051213">
    <property type="term" value="F:dioxygenase activity"/>
    <property type="evidence" value="ECO:0007669"/>
    <property type="project" value="UniProtKB-KW"/>
</dbReference>
<keyword evidence="4" id="KW-0560">Oxidoreductase</keyword>
<dbReference type="AlphaFoldDB" id="A0A6C0KTK8"/>
<accession>A0A6C0KTK8</accession>
<protein>
    <recommendedName>
        <fullName evidence="6">Fe2OG dioxygenase domain-containing protein</fullName>
    </recommendedName>
</protein>
<evidence type="ECO:0000256" key="4">
    <source>
        <dbReference type="ARBA" id="ARBA00023002"/>
    </source>
</evidence>
<evidence type="ECO:0000313" key="7">
    <source>
        <dbReference type="EMBL" id="QHU19794.1"/>
    </source>
</evidence>
<dbReference type="InterPro" id="IPR005123">
    <property type="entry name" value="Oxoglu/Fe-dep_dioxygenase_dom"/>
</dbReference>
<comment type="cofactor">
    <cofactor evidence="1">
        <name>L-ascorbate</name>
        <dbReference type="ChEBI" id="CHEBI:38290"/>
    </cofactor>
</comment>
<evidence type="ECO:0000256" key="5">
    <source>
        <dbReference type="ARBA" id="ARBA00023004"/>
    </source>
</evidence>
<evidence type="ECO:0000256" key="2">
    <source>
        <dbReference type="ARBA" id="ARBA00022723"/>
    </source>
</evidence>
<dbReference type="Pfam" id="PF13640">
    <property type="entry name" value="2OG-FeII_Oxy_3"/>
    <property type="match status" value="1"/>
</dbReference>
<evidence type="ECO:0000259" key="6">
    <source>
        <dbReference type="PROSITE" id="PS51471"/>
    </source>
</evidence>
<organism evidence="7">
    <name type="scientific">viral metagenome</name>
    <dbReference type="NCBI Taxonomy" id="1070528"/>
    <lineage>
        <taxon>unclassified sequences</taxon>
        <taxon>metagenomes</taxon>
        <taxon>organismal metagenomes</taxon>
    </lineage>
</organism>
<dbReference type="GO" id="GO:0031418">
    <property type="term" value="F:L-ascorbic acid binding"/>
    <property type="evidence" value="ECO:0007669"/>
    <property type="project" value="InterPro"/>
</dbReference>
<dbReference type="GO" id="GO:0016705">
    <property type="term" value="F:oxidoreductase activity, acting on paired donors, with incorporation or reduction of molecular oxygen"/>
    <property type="evidence" value="ECO:0007669"/>
    <property type="project" value="InterPro"/>
</dbReference>
<reference evidence="7" key="1">
    <citation type="journal article" date="2020" name="Nature">
        <title>Giant virus diversity and host interactions through global metagenomics.</title>
        <authorList>
            <person name="Schulz F."/>
            <person name="Roux S."/>
            <person name="Paez-Espino D."/>
            <person name="Jungbluth S."/>
            <person name="Walsh D.A."/>
            <person name="Denef V.J."/>
            <person name="McMahon K.D."/>
            <person name="Konstantinidis K.T."/>
            <person name="Eloe-Fadrosh E.A."/>
            <person name="Kyrpides N.C."/>
            <person name="Woyke T."/>
        </authorList>
    </citation>
    <scope>NUCLEOTIDE SEQUENCE</scope>
    <source>
        <strain evidence="7">GVMAG-S-3300013014-113</strain>
    </source>
</reference>
<dbReference type="SMART" id="SM00702">
    <property type="entry name" value="P4Hc"/>
    <property type="match status" value="1"/>
</dbReference>
<dbReference type="Gene3D" id="2.60.120.620">
    <property type="entry name" value="q2cbj1_9rhob like domain"/>
    <property type="match status" value="1"/>
</dbReference>
<evidence type="ECO:0000256" key="3">
    <source>
        <dbReference type="ARBA" id="ARBA00022964"/>
    </source>
</evidence>
<keyword evidence="3" id="KW-0223">Dioxygenase</keyword>
<dbReference type="InterPro" id="IPR006620">
    <property type="entry name" value="Pro_4_hyd_alph"/>
</dbReference>
<sequence>MKGEWCYYKSHFSPDYCNSILEKSKNLTFQKGTIGINGSEVNTNIRTSEVAWIYPKDFPQLYEELWKLEREANKEWFGFHVDNLTHIQLAKYDGNINAEYKRHQDVFWINNKTTHRKLTAIVQLSNPDTYIGGEFNFFDCNEYPNPEHIKQQGTVLFFPSFIYHQTKPVTSGIRYSLAAWFEGPKWR</sequence>
<dbReference type="GO" id="GO:0005506">
    <property type="term" value="F:iron ion binding"/>
    <property type="evidence" value="ECO:0007669"/>
    <property type="project" value="InterPro"/>
</dbReference>
<dbReference type="PROSITE" id="PS51471">
    <property type="entry name" value="FE2OG_OXY"/>
    <property type="match status" value="1"/>
</dbReference>
<dbReference type="EMBL" id="MN740956">
    <property type="protein sequence ID" value="QHU19794.1"/>
    <property type="molecule type" value="Genomic_DNA"/>
</dbReference>
<feature type="domain" description="Fe2OG dioxygenase" evidence="6">
    <location>
        <begin position="83"/>
        <end position="183"/>
    </location>
</feature>
<name>A0A6C0KTK8_9ZZZZ</name>
<dbReference type="InterPro" id="IPR044862">
    <property type="entry name" value="Pro_4_hyd_alph_FE2OG_OXY"/>
</dbReference>
<keyword evidence="2" id="KW-0479">Metal-binding</keyword>
<evidence type="ECO:0000256" key="1">
    <source>
        <dbReference type="ARBA" id="ARBA00001961"/>
    </source>
</evidence>
<keyword evidence="5" id="KW-0408">Iron</keyword>
<proteinExistence type="predicted"/>